<name>A0AAV7Q2L7_PLEWA</name>
<reference evidence="1" key="1">
    <citation type="journal article" date="2022" name="bioRxiv">
        <title>Sequencing and chromosome-scale assembly of the giantPleurodeles waltlgenome.</title>
        <authorList>
            <person name="Brown T."/>
            <person name="Elewa A."/>
            <person name="Iarovenko S."/>
            <person name="Subramanian E."/>
            <person name="Araus A.J."/>
            <person name="Petzold A."/>
            <person name="Susuki M."/>
            <person name="Suzuki K.-i.T."/>
            <person name="Hayashi T."/>
            <person name="Toyoda A."/>
            <person name="Oliveira C."/>
            <person name="Osipova E."/>
            <person name="Leigh N.D."/>
            <person name="Simon A."/>
            <person name="Yun M.H."/>
        </authorList>
    </citation>
    <scope>NUCLEOTIDE SEQUENCE</scope>
    <source>
        <strain evidence="1">20211129_DDA</strain>
        <tissue evidence="1">Liver</tissue>
    </source>
</reference>
<dbReference type="AlphaFoldDB" id="A0AAV7Q2L7"/>
<evidence type="ECO:0000313" key="2">
    <source>
        <dbReference type="Proteomes" id="UP001066276"/>
    </source>
</evidence>
<accession>A0AAV7Q2L7</accession>
<gene>
    <name evidence="1" type="ORF">NDU88_000210</name>
</gene>
<evidence type="ECO:0000313" key="1">
    <source>
        <dbReference type="EMBL" id="KAJ1133734.1"/>
    </source>
</evidence>
<proteinExistence type="predicted"/>
<comment type="caution">
    <text evidence="1">The sequence shown here is derived from an EMBL/GenBank/DDBJ whole genome shotgun (WGS) entry which is preliminary data.</text>
</comment>
<keyword evidence="2" id="KW-1185">Reference proteome</keyword>
<protein>
    <submittedName>
        <fullName evidence="1">Uncharacterized protein</fullName>
    </submittedName>
</protein>
<dbReference type="EMBL" id="JANPWB010000010">
    <property type="protein sequence ID" value="KAJ1133734.1"/>
    <property type="molecule type" value="Genomic_DNA"/>
</dbReference>
<organism evidence="1 2">
    <name type="scientific">Pleurodeles waltl</name>
    <name type="common">Iberian ribbed newt</name>
    <dbReference type="NCBI Taxonomy" id="8319"/>
    <lineage>
        <taxon>Eukaryota</taxon>
        <taxon>Metazoa</taxon>
        <taxon>Chordata</taxon>
        <taxon>Craniata</taxon>
        <taxon>Vertebrata</taxon>
        <taxon>Euteleostomi</taxon>
        <taxon>Amphibia</taxon>
        <taxon>Batrachia</taxon>
        <taxon>Caudata</taxon>
        <taxon>Salamandroidea</taxon>
        <taxon>Salamandridae</taxon>
        <taxon>Pleurodelinae</taxon>
        <taxon>Pleurodeles</taxon>
    </lineage>
</organism>
<sequence length="87" mass="9407">MLGLVYAEVKVPVDGTAVDGTAIDNDFDDVVISFFIDEGVIVGVTDAITSKTGVICIEDLHVDSWNVFNNGTLKRVIGTDEEEEVFL</sequence>
<dbReference type="Proteomes" id="UP001066276">
    <property type="component" value="Chromosome 6"/>
</dbReference>